<evidence type="ECO:0000259" key="2">
    <source>
        <dbReference type="Pfam" id="PF05699"/>
    </source>
</evidence>
<feature type="compositionally biased region" description="Polar residues" evidence="1">
    <location>
        <begin position="147"/>
        <end position="157"/>
    </location>
</feature>
<feature type="compositionally biased region" description="Polar residues" evidence="1">
    <location>
        <begin position="33"/>
        <end position="45"/>
    </location>
</feature>
<sequence length="867" mass="98383">MMTNVVNPILSIIYHSVRTTQPPPLVSHPDDSLPTTMTQSSSNPDSSDHIPSIVPSRPPSRQSTRVITPVKSHPLYIRPNKDARRSLATHSQSQSQSTNRTATHTQTTPLKSPRQRRVYRRNSGSQSKGRNRPSSAARSQKRKRGVINNSDKSSEANSDPEIAVMDLAQDSDNHNSKLKPTGKRTQGVAVTEFDDVALYFESPIRAVGVVIETGGANLPKTWKDTQQNQGNLLNRFFKTVPFDNQVLNQLLVMWLIRSALPWKQLEDALLHISFGYARRGVKLFSRTWAATEAHRLYLNLKQKVMDKLYAIKSKISLIHDVWTTKGNRHTFMGISISYISDDWVFCVSHLALKYISYTHKAQTTDSGSNNRTVTAEVDRLVSKKGITNLNLIDNHIRCFCHKLGLILAAGLHEIDVETAALILEKHTTLGFVPGLETITEDAPESPVGPSNPFHSDDEAPAEINPARHDEDNQELSNNDEPDGNAPNECKQFRNHLANVDYVIQQITSSAAKRSEFNVWAKKLDYDGRSLIAGYGIRWNIKWQSRDRAYEARYVIGKLLELERDRHLREGGKHFYQEVDIRWSDWEIVKRLNDILSEFYFITKKMEGDHSSASLMLAEYQYIRQFLNSRLTPGLEPEFTAMIRKMLTKTETYLNEALQCDAILLATMLHPSYRLSIFHRRFFDHHLSAKRLLEERFKQRQDELQSETGFTQTPPRLAITTPAPKHRRVAEEEYFPATDEPQADEELTTYLGGKYRLPADQADELLHWWKVHHQEFPVLASLAKDYLACTATSASVERCFSAAADICGRDQGSLGARTIERCVNSHEWLRQQIQADGDFDTAQRIINCVGSNEAEGEGSQDDNDNDLA</sequence>
<dbReference type="VEuPathDB" id="FungiDB:PSHT_02031"/>
<protein>
    <recommendedName>
        <fullName evidence="2">HAT C-terminal dimerisation domain-containing protein</fullName>
    </recommendedName>
</protein>
<dbReference type="VEuPathDB" id="FungiDB:PSHT_15944"/>
<feature type="region of interest" description="Disordered" evidence="1">
    <location>
        <begin position="439"/>
        <end position="489"/>
    </location>
</feature>
<gene>
    <name evidence="3" type="ORF">PSTT_01199</name>
</gene>
<dbReference type="GO" id="GO:0046983">
    <property type="term" value="F:protein dimerization activity"/>
    <property type="evidence" value="ECO:0007669"/>
    <property type="project" value="InterPro"/>
</dbReference>
<dbReference type="SUPFAM" id="SSF53098">
    <property type="entry name" value="Ribonuclease H-like"/>
    <property type="match status" value="1"/>
</dbReference>
<comment type="caution">
    <text evidence="3">The sequence shown here is derived from an EMBL/GenBank/DDBJ whole genome shotgun (WGS) entry which is preliminary data.</text>
</comment>
<dbReference type="AlphaFoldDB" id="A0A2S4W4L9"/>
<feature type="compositionally biased region" description="Low complexity" evidence="1">
    <location>
        <begin position="50"/>
        <end position="63"/>
    </location>
</feature>
<accession>A0A2S4W4L9</accession>
<feature type="compositionally biased region" description="Polar residues" evidence="1">
    <location>
        <begin position="122"/>
        <end position="138"/>
    </location>
</feature>
<dbReference type="Pfam" id="PF05699">
    <property type="entry name" value="Dimer_Tnp_hAT"/>
    <property type="match status" value="1"/>
</dbReference>
<evidence type="ECO:0000313" key="4">
    <source>
        <dbReference type="Proteomes" id="UP000239156"/>
    </source>
</evidence>
<proteinExistence type="predicted"/>
<feature type="domain" description="HAT C-terminal dimerisation" evidence="2">
    <location>
        <begin position="746"/>
        <end position="828"/>
    </location>
</feature>
<name>A0A2S4W4L9_9BASI</name>
<feature type="region of interest" description="Disordered" evidence="1">
    <location>
        <begin position="20"/>
        <end position="160"/>
    </location>
</feature>
<dbReference type="InterPro" id="IPR008906">
    <property type="entry name" value="HATC_C_dom"/>
</dbReference>
<dbReference type="PANTHER" id="PTHR47501:SF5">
    <property type="entry name" value="HAT C-TERMINAL DIMERISATION DOMAIN-CONTAINING PROTEIN"/>
    <property type="match status" value="1"/>
</dbReference>
<keyword evidence="4" id="KW-1185">Reference proteome</keyword>
<dbReference type="VEuPathDB" id="FungiDB:PSTT_01199"/>
<dbReference type="InterPro" id="IPR012337">
    <property type="entry name" value="RNaseH-like_sf"/>
</dbReference>
<organism evidence="3 4">
    <name type="scientific">Puccinia striiformis</name>
    <dbReference type="NCBI Taxonomy" id="27350"/>
    <lineage>
        <taxon>Eukaryota</taxon>
        <taxon>Fungi</taxon>
        <taxon>Dikarya</taxon>
        <taxon>Basidiomycota</taxon>
        <taxon>Pucciniomycotina</taxon>
        <taxon>Pucciniomycetes</taxon>
        <taxon>Pucciniales</taxon>
        <taxon>Pucciniaceae</taxon>
        <taxon>Puccinia</taxon>
    </lineage>
</organism>
<dbReference type="Proteomes" id="UP000239156">
    <property type="component" value="Unassembled WGS sequence"/>
</dbReference>
<reference evidence="3" key="1">
    <citation type="submission" date="2017-12" db="EMBL/GenBank/DDBJ databases">
        <title>Gene loss provides genomic basis for host adaptation in cereal stripe rust fungi.</title>
        <authorList>
            <person name="Xia C."/>
        </authorList>
    </citation>
    <scope>NUCLEOTIDE SEQUENCE [LARGE SCALE GENOMIC DNA]</scope>
    <source>
        <strain evidence="3">93-210</strain>
    </source>
</reference>
<feature type="compositionally biased region" description="Polar residues" evidence="1">
    <location>
        <begin position="88"/>
        <end position="110"/>
    </location>
</feature>
<evidence type="ECO:0000313" key="3">
    <source>
        <dbReference type="EMBL" id="POW16724.1"/>
    </source>
</evidence>
<feature type="compositionally biased region" description="Acidic residues" evidence="1">
    <location>
        <begin position="471"/>
        <end position="482"/>
    </location>
</feature>
<evidence type="ECO:0000256" key="1">
    <source>
        <dbReference type="SAM" id="MobiDB-lite"/>
    </source>
</evidence>
<dbReference type="PANTHER" id="PTHR47501">
    <property type="entry name" value="TRANSPOSASE-RELATED"/>
    <property type="match status" value="1"/>
</dbReference>
<dbReference type="EMBL" id="PKSL01000006">
    <property type="protein sequence ID" value="POW16724.1"/>
    <property type="molecule type" value="Genomic_DNA"/>
</dbReference>